<dbReference type="Proteomes" id="UP000432015">
    <property type="component" value="Unassembled WGS sequence"/>
</dbReference>
<keyword evidence="2" id="KW-0238">DNA-binding</keyword>
<dbReference type="PANTHER" id="PTHR34580:SF3">
    <property type="entry name" value="PROTEIN PAFB"/>
    <property type="match status" value="1"/>
</dbReference>
<keyword evidence="6" id="KW-1185">Reference proteome</keyword>
<dbReference type="GO" id="GO:0003677">
    <property type="term" value="F:DNA binding"/>
    <property type="evidence" value="ECO:0007669"/>
    <property type="project" value="UniProtKB-KW"/>
</dbReference>
<dbReference type="RefSeq" id="WP_156216486.1">
    <property type="nucleotide sequence ID" value="NZ_WOFH01000004.1"/>
</dbReference>
<comment type="caution">
    <text evidence="5">The sequence shown here is derived from an EMBL/GenBank/DDBJ whole genome shotgun (WGS) entry which is preliminary data.</text>
</comment>
<dbReference type="AlphaFoldDB" id="A0A7K1KZ05"/>
<dbReference type="InterPro" id="IPR026881">
    <property type="entry name" value="WYL_dom"/>
</dbReference>
<dbReference type="PIRSF" id="PIRSF016838">
    <property type="entry name" value="PafC"/>
    <property type="match status" value="1"/>
</dbReference>
<dbReference type="PROSITE" id="PS51000">
    <property type="entry name" value="HTH_DEOR_2"/>
    <property type="match status" value="1"/>
</dbReference>
<gene>
    <name evidence="5" type="ORF">GNZ18_12620</name>
</gene>
<sequence>MRDPSGRLLRLLSLLQAPREWPGTELAERLAVTPRTIRRDVERLRELGYPVHATHGSTGGYRLTAGTAMPPLLLDDEEAVAVALGLRTATAIAATGIEETSLRALAKLEQVLPHRLRHRVASLSRASVALPMRDGAAPIDPDLLATLAAACVAHERIRFAYTRADGTRGRRLAQPHRLVAAGRRWYLVAFDEDREDWRTFRVDRIGEPQRTGVRAAPRELPGGLDAASWAMDSLAGGSGTIRARLRLHVSAEEAAEHVTAWNGFLEPVDDRSCLLHSRSDSLWFLASRIALLTVDYTLLDPPELAPHLAAIAGRAARAVEAFTEPPGPP</sequence>
<evidence type="ECO:0000256" key="2">
    <source>
        <dbReference type="ARBA" id="ARBA00023125"/>
    </source>
</evidence>
<feature type="domain" description="HTH deoR-type" evidence="4">
    <location>
        <begin position="4"/>
        <end position="59"/>
    </location>
</feature>
<dbReference type="Pfam" id="PF08279">
    <property type="entry name" value="HTH_11"/>
    <property type="match status" value="1"/>
</dbReference>
<dbReference type="InterPro" id="IPR028349">
    <property type="entry name" value="PafC-like"/>
</dbReference>
<proteinExistence type="predicted"/>
<dbReference type="PROSITE" id="PS52050">
    <property type="entry name" value="WYL"/>
    <property type="match status" value="1"/>
</dbReference>
<keyword evidence="3" id="KW-0804">Transcription</keyword>
<dbReference type="InterPro" id="IPR036388">
    <property type="entry name" value="WH-like_DNA-bd_sf"/>
</dbReference>
<dbReference type="InterPro" id="IPR001034">
    <property type="entry name" value="DeoR_HTH"/>
</dbReference>
<dbReference type="GO" id="GO:0003700">
    <property type="term" value="F:DNA-binding transcription factor activity"/>
    <property type="evidence" value="ECO:0007669"/>
    <property type="project" value="InterPro"/>
</dbReference>
<organism evidence="5 6">
    <name type="scientific">Actinomadura litoris</name>
    <dbReference type="NCBI Taxonomy" id="2678616"/>
    <lineage>
        <taxon>Bacteria</taxon>
        <taxon>Bacillati</taxon>
        <taxon>Actinomycetota</taxon>
        <taxon>Actinomycetes</taxon>
        <taxon>Streptosporangiales</taxon>
        <taxon>Thermomonosporaceae</taxon>
        <taxon>Actinomadura</taxon>
    </lineage>
</organism>
<dbReference type="PROSITE" id="PS00894">
    <property type="entry name" value="HTH_DEOR_1"/>
    <property type="match status" value="1"/>
</dbReference>
<evidence type="ECO:0000259" key="4">
    <source>
        <dbReference type="PROSITE" id="PS51000"/>
    </source>
</evidence>
<dbReference type="InterPro" id="IPR036390">
    <property type="entry name" value="WH_DNA-bd_sf"/>
</dbReference>
<dbReference type="PANTHER" id="PTHR34580">
    <property type="match status" value="1"/>
</dbReference>
<dbReference type="InterPro" id="IPR051534">
    <property type="entry name" value="CBASS_pafABC_assoc_protein"/>
</dbReference>
<evidence type="ECO:0000313" key="6">
    <source>
        <dbReference type="Proteomes" id="UP000432015"/>
    </source>
</evidence>
<evidence type="ECO:0000256" key="1">
    <source>
        <dbReference type="ARBA" id="ARBA00023015"/>
    </source>
</evidence>
<keyword evidence="1" id="KW-0805">Transcription regulation</keyword>
<dbReference type="SUPFAM" id="SSF46785">
    <property type="entry name" value="Winged helix' DNA-binding domain"/>
    <property type="match status" value="1"/>
</dbReference>
<name>A0A7K1KZ05_9ACTN</name>
<dbReference type="Gene3D" id="1.10.10.10">
    <property type="entry name" value="Winged helix-like DNA-binding domain superfamily/Winged helix DNA-binding domain"/>
    <property type="match status" value="1"/>
</dbReference>
<dbReference type="EMBL" id="WOFH01000004">
    <property type="protein sequence ID" value="MUN37441.1"/>
    <property type="molecule type" value="Genomic_DNA"/>
</dbReference>
<evidence type="ECO:0000313" key="5">
    <source>
        <dbReference type="EMBL" id="MUN37441.1"/>
    </source>
</evidence>
<dbReference type="Pfam" id="PF13280">
    <property type="entry name" value="WYL"/>
    <property type="match status" value="1"/>
</dbReference>
<reference evidence="5 6" key="1">
    <citation type="submission" date="2019-11" db="EMBL/GenBank/DDBJ databases">
        <authorList>
            <person name="Cao P."/>
        </authorList>
    </citation>
    <scope>NUCLEOTIDE SEQUENCE [LARGE SCALE GENOMIC DNA]</scope>
    <source>
        <strain evidence="5 6">NEAU-AAG5</strain>
    </source>
</reference>
<dbReference type="InterPro" id="IPR018356">
    <property type="entry name" value="Tscrpt_reg_HTH_DeoR_CS"/>
</dbReference>
<protein>
    <submittedName>
        <fullName evidence="5">WYL domain-containing protein</fullName>
    </submittedName>
</protein>
<accession>A0A7K1KZ05</accession>
<evidence type="ECO:0000256" key="3">
    <source>
        <dbReference type="ARBA" id="ARBA00023163"/>
    </source>
</evidence>
<dbReference type="InterPro" id="IPR013196">
    <property type="entry name" value="HTH_11"/>
</dbReference>